<evidence type="ECO:0000313" key="3">
    <source>
        <dbReference type="Proteomes" id="UP001159427"/>
    </source>
</evidence>
<evidence type="ECO:0000313" key="2">
    <source>
        <dbReference type="EMBL" id="CAH3143199.1"/>
    </source>
</evidence>
<keyword evidence="3" id="KW-1185">Reference proteome</keyword>
<gene>
    <name evidence="2" type="ORF">PEVE_00042738</name>
</gene>
<dbReference type="Proteomes" id="UP001159427">
    <property type="component" value="Unassembled WGS sequence"/>
</dbReference>
<evidence type="ECO:0000256" key="1">
    <source>
        <dbReference type="SAM" id="MobiDB-lite"/>
    </source>
</evidence>
<accession>A0ABN8PI52</accession>
<feature type="region of interest" description="Disordered" evidence="1">
    <location>
        <begin position="1"/>
        <end position="23"/>
    </location>
</feature>
<name>A0ABN8PI52_9CNID</name>
<feature type="compositionally biased region" description="Polar residues" evidence="1">
    <location>
        <begin position="105"/>
        <end position="119"/>
    </location>
</feature>
<reference evidence="2 3" key="1">
    <citation type="submission" date="2022-05" db="EMBL/GenBank/DDBJ databases">
        <authorList>
            <consortium name="Genoscope - CEA"/>
            <person name="William W."/>
        </authorList>
    </citation>
    <scope>NUCLEOTIDE SEQUENCE [LARGE SCALE GENOMIC DNA]</scope>
</reference>
<organism evidence="2 3">
    <name type="scientific">Porites evermanni</name>
    <dbReference type="NCBI Taxonomy" id="104178"/>
    <lineage>
        <taxon>Eukaryota</taxon>
        <taxon>Metazoa</taxon>
        <taxon>Cnidaria</taxon>
        <taxon>Anthozoa</taxon>
        <taxon>Hexacorallia</taxon>
        <taxon>Scleractinia</taxon>
        <taxon>Fungiina</taxon>
        <taxon>Poritidae</taxon>
        <taxon>Porites</taxon>
    </lineage>
</organism>
<feature type="non-terminal residue" evidence="2">
    <location>
        <position position="1"/>
    </location>
</feature>
<comment type="caution">
    <text evidence="2">The sequence shown here is derived from an EMBL/GenBank/DDBJ whole genome shotgun (WGS) entry which is preliminary data.</text>
</comment>
<feature type="region of interest" description="Disordered" evidence="1">
    <location>
        <begin position="90"/>
        <end position="126"/>
    </location>
</feature>
<protein>
    <submittedName>
        <fullName evidence="2">Uncharacterized protein</fullName>
    </submittedName>
</protein>
<sequence length="126" mass="14219">FTFVPAPPGTTRATASVHRSPPSERFSGLHIATYRPGDHAGSAVGPHECCYRGAKTGNFKLREQLAIELNIWCCSAIRLTIRSATFSRPRFDSWHTGRRSPPAHQLQSPFYRQPSLQQLHRSHNKR</sequence>
<proteinExistence type="predicted"/>
<dbReference type="EMBL" id="CALNXI010000849">
    <property type="protein sequence ID" value="CAH3143199.1"/>
    <property type="molecule type" value="Genomic_DNA"/>
</dbReference>